<comment type="caution">
    <text evidence="2">The sequence shown here is derived from an EMBL/GenBank/DDBJ whole genome shotgun (WGS) entry which is preliminary data.</text>
</comment>
<feature type="transmembrane region" description="Helical" evidence="1">
    <location>
        <begin position="6"/>
        <end position="25"/>
    </location>
</feature>
<keyword evidence="1" id="KW-1133">Transmembrane helix</keyword>
<name>A0A8J5IJ63_ZINOF</name>
<proteinExistence type="predicted"/>
<sequence>MKVEFSVTTLCSSEAVSFSLFIVLLRLRSDKMSKAALKAKATSSPSVAELEE</sequence>
<dbReference type="Proteomes" id="UP000734854">
    <property type="component" value="Unassembled WGS sequence"/>
</dbReference>
<dbReference type="AlphaFoldDB" id="A0A8J5IJ63"/>
<keyword evidence="3" id="KW-1185">Reference proteome</keyword>
<evidence type="ECO:0000256" key="1">
    <source>
        <dbReference type="SAM" id="Phobius"/>
    </source>
</evidence>
<evidence type="ECO:0000313" key="2">
    <source>
        <dbReference type="EMBL" id="KAG6536074.1"/>
    </source>
</evidence>
<keyword evidence="1" id="KW-0472">Membrane</keyword>
<evidence type="ECO:0000313" key="3">
    <source>
        <dbReference type="Proteomes" id="UP000734854"/>
    </source>
</evidence>
<reference evidence="2 3" key="1">
    <citation type="submission" date="2020-08" db="EMBL/GenBank/DDBJ databases">
        <title>Plant Genome Project.</title>
        <authorList>
            <person name="Zhang R.-G."/>
        </authorList>
    </citation>
    <scope>NUCLEOTIDE SEQUENCE [LARGE SCALE GENOMIC DNA]</scope>
    <source>
        <tissue evidence="2">Rhizome</tissue>
    </source>
</reference>
<accession>A0A8J5IJ63</accession>
<protein>
    <submittedName>
        <fullName evidence="2">Uncharacterized protein</fullName>
    </submittedName>
</protein>
<gene>
    <name evidence="2" type="ORF">ZIOFF_001116</name>
</gene>
<keyword evidence="1" id="KW-0812">Transmembrane</keyword>
<dbReference type="EMBL" id="JACMSC010000001">
    <property type="protein sequence ID" value="KAG6536074.1"/>
    <property type="molecule type" value="Genomic_DNA"/>
</dbReference>
<organism evidence="2 3">
    <name type="scientific">Zingiber officinale</name>
    <name type="common">Ginger</name>
    <name type="synonym">Amomum zingiber</name>
    <dbReference type="NCBI Taxonomy" id="94328"/>
    <lineage>
        <taxon>Eukaryota</taxon>
        <taxon>Viridiplantae</taxon>
        <taxon>Streptophyta</taxon>
        <taxon>Embryophyta</taxon>
        <taxon>Tracheophyta</taxon>
        <taxon>Spermatophyta</taxon>
        <taxon>Magnoliopsida</taxon>
        <taxon>Liliopsida</taxon>
        <taxon>Zingiberales</taxon>
        <taxon>Zingiberaceae</taxon>
        <taxon>Zingiber</taxon>
    </lineage>
</organism>